<dbReference type="GO" id="GO:0089715">
    <property type="term" value="F:tRNA (L-threonylcarbamoyladenosine(37)-C2) methyltransferase activity"/>
    <property type="evidence" value="ECO:0007669"/>
    <property type="project" value="TreeGrafter"/>
</dbReference>
<dbReference type="InterPro" id="IPR036413">
    <property type="entry name" value="YaeB-like_sf"/>
</dbReference>
<dbReference type="SUPFAM" id="SSF118196">
    <property type="entry name" value="YaeB-like"/>
    <property type="match status" value="1"/>
</dbReference>
<dbReference type="KEGG" id="psym:J1N51_04465"/>
<comment type="similarity">
    <text evidence="2">Belongs to the tRNA methyltransferase O family.</text>
</comment>
<evidence type="ECO:0000256" key="1">
    <source>
        <dbReference type="ARBA" id="ARBA00022691"/>
    </source>
</evidence>
<organism evidence="4 5">
    <name type="scientific">Psychrosphaera ytuae</name>
    <dbReference type="NCBI Taxonomy" id="2820710"/>
    <lineage>
        <taxon>Bacteria</taxon>
        <taxon>Pseudomonadati</taxon>
        <taxon>Pseudomonadota</taxon>
        <taxon>Gammaproteobacteria</taxon>
        <taxon>Alteromonadales</taxon>
        <taxon>Pseudoalteromonadaceae</taxon>
        <taxon>Psychrosphaera</taxon>
    </lineage>
</organism>
<feature type="domain" description="TsaA-like" evidence="3">
    <location>
        <begin position="7"/>
        <end position="147"/>
    </location>
</feature>
<dbReference type="Proteomes" id="UP000682739">
    <property type="component" value="Chromosome"/>
</dbReference>
<dbReference type="Pfam" id="PF01980">
    <property type="entry name" value="TrmO_N"/>
    <property type="match status" value="1"/>
</dbReference>
<gene>
    <name evidence="4" type="primary">tsaA</name>
    <name evidence="4" type="ORF">J1N51_04465</name>
</gene>
<dbReference type="Gene3D" id="3.30.2310.10">
    <property type="entry name" value="YaeB-like"/>
    <property type="match status" value="1"/>
</dbReference>
<dbReference type="InterPro" id="IPR040372">
    <property type="entry name" value="YaeB-like"/>
</dbReference>
<keyword evidence="5" id="KW-1185">Reference proteome</keyword>
<dbReference type="CDD" id="cd09281">
    <property type="entry name" value="UPF0066"/>
    <property type="match status" value="1"/>
</dbReference>
<dbReference type="PANTHER" id="PTHR12818:SF0">
    <property type="entry name" value="TRNA (ADENINE(37)-N6)-METHYLTRANSFERASE"/>
    <property type="match status" value="1"/>
</dbReference>
<evidence type="ECO:0000313" key="5">
    <source>
        <dbReference type="Proteomes" id="UP000682739"/>
    </source>
</evidence>
<sequence>MIQTHTIAPIATIQTPFKEKFGIPRQPNLVAAQGRLRFTNPKLSWDAIKGIEQHSHLWLLFLFDQHLDKDWKPQVRPPRLGGNEKVGVLATRSTFRPNNIGMSVVRLLKVESENNQPVLLVEGVDLLDGTPIVDIKPYIPYADSIECASSEMAESAPEALLNVVLSPLAEQKVETHHLSDTFVTLVKKVLEQDPRPTYKRTKVDDKIYGILLDEYNITWRVINCDPNPSSENTPITKQNLCEVVDIEKA</sequence>
<protein>
    <submittedName>
        <fullName evidence="4">tRNA (N6-threonylcarbamoyladenosine(37)-N6)-methyltransferase TrmO</fullName>
    </submittedName>
</protein>
<proteinExistence type="inferred from homology"/>
<dbReference type="InterPro" id="IPR041369">
    <property type="entry name" value="TrmO_C"/>
</dbReference>
<dbReference type="InterPro" id="IPR036414">
    <property type="entry name" value="YaeB_N_sf"/>
</dbReference>
<dbReference type="PANTHER" id="PTHR12818">
    <property type="entry name" value="TRNA (ADENINE(37)-N6)-METHYLTRANSFERASE"/>
    <property type="match status" value="1"/>
</dbReference>
<dbReference type="EMBL" id="CP072110">
    <property type="protein sequence ID" value="QTH64722.1"/>
    <property type="molecule type" value="Genomic_DNA"/>
</dbReference>
<name>A0A975HIX8_9GAMM</name>
<dbReference type="PROSITE" id="PS51668">
    <property type="entry name" value="TSAA_2"/>
    <property type="match status" value="1"/>
</dbReference>
<evidence type="ECO:0000259" key="3">
    <source>
        <dbReference type="PROSITE" id="PS51668"/>
    </source>
</evidence>
<evidence type="ECO:0000313" key="4">
    <source>
        <dbReference type="EMBL" id="QTH64722.1"/>
    </source>
</evidence>
<dbReference type="NCBIfam" id="TIGR00104">
    <property type="entry name" value="tRNA_TsaA"/>
    <property type="match status" value="1"/>
</dbReference>
<dbReference type="RefSeq" id="WP_208832776.1">
    <property type="nucleotide sequence ID" value="NZ_CP072110.1"/>
</dbReference>
<dbReference type="InterPro" id="IPR023370">
    <property type="entry name" value="TrmO-like_N"/>
</dbReference>
<keyword evidence="1" id="KW-0949">S-adenosyl-L-methionine</keyword>
<dbReference type="Pfam" id="PF18389">
    <property type="entry name" value="TrmO_C"/>
    <property type="match status" value="1"/>
</dbReference>
<dbReference type="Gene3D" id="2.40.30.70">
    <property type="entry name" value="YaeB-like"/>
    <property type="match status" value="1"/>
</dbReference>
<dbReference type="AlphaFoldDB" id="A0A975HIX8"/>
<accession>A0A975HIX8</accession>
<reference evidence="4" key="1">
    <citation type="submission" date="2021-03" db="EMBL/GenBank/DDBJ databases">
        <title>Description of Psychrosphaera ytuae sp. nov. isolated from deep sea sediment of South China Sea.</title>
        <authorList>
            <person name="Zhang J."/>
            <person name="Xu X.-D."/>
        </authorList>
    </citation>
    <scope>NUCLEOTIDE SEQUENCE</scope>
    <source>
        <strain evidence="4">MTZ26</strain>
    </source>
</reference>
<evidence type="ECO:0000256" key="2">
    <source>
        <dbReference type="ARBA" id="ARBA00033753"/>
    </source>
</evidence>